<sequence>MKESALVFYGHVFRFPCSEKSRARRKQTAIQWMAVPPSGHARKARPGLPAQQGRGAPQGLIQSFIKGR</sequence>
<proteinExistence type="predicted"/>
<evidence type="ECO:0000256" key="1">
    <source>
        <dbReference type="SAM" id="MobiDB-lite"/>
    </source>
</evidence>
<accession>A0A1F6TIR3</accession>
<feature type="region of interest" description="Disordered" evidence="1">
    <location>
        <begin position="35"/>
        <end position="68"/>
    </location>
</feature>
<comment type="caution">
    <text evidence="2">The sequence shown here is derived from an EMBL/GenBank/DDBJ whole genome shotgun (WGS) entry which is preliminary data.</text>
</comment>
<evidence type="ECO:0000313" key="2">
    <source>
        <dbReference type="EMBL" id="OGI44978.1"/>
    </source>
</evidence>
<protein>
    <submittedName>
        <fullName evidence="2">Uncharacterized protein</fullName>
    </submittedName>
</protein>
<gene>
    <name evidence="2" type="ORF">A2150_01720</name>
</gene>
<name>A0A1F6TIR3_9PROT</name>
<evidence type="ECO:0000313" key="3">
    <source>
        <dbReference type="Proteomes" id="UP000177925"/>
    </source>
</evidence>
<dbReference type="EMBL" id="MFSS01000005">
    <property type="protein sequence ID" value="OGI44978.1"/>
    <property type="molecule type" value="Genomic_DNA"/>
</dbReference>
<dbReference type="AlphaFoldDB" id="A0A1F6TIR3"/>
<dbReference type="Proteomes" id="UP000177925">
    <property type="component" value="Unassembled WGS sequence"/>
</dbReference>
<reference evidence="2 3" key="1">
    <citation type="journal article" date="2016" name="Nat. Commun.">
        <title>Thousands of microbial genomes shed light on interconnected biogeochemical processes in an aquifer system.</title>
        <authorList>
            <person name="Anantharaman K."/>
            <person name="Brown C.T."/>
            <person name="Hug L.A."/>
            <person name="Sharon I."/>
            <person name="Castelle C.J."/>
            <person name="Probst A.J."/>
            <person name="Thomas B.C."/>
            <person name="Singh A."/>
            <person name="Wilkins M.J."/>
            <person name="Karaoz U."/>
            <person name="Brodie E.L."/>
            <person name="Williams K.H."/>
            <person name="Hubbard S.S."/>
            <person name="Banfield J.F."/>
        </authorList>
    </citation>
    <scope>NUCLEOTIDE SEQUENCE [LARGE SCALE GENOMIC DNA]</scope>
</reference>
<organism evidence="2 3">
    <name type="scientific">Candidatus Muproteobacteria bacterium RBG_16_64_11</name>
    <dbReference type="NCBI Taxonomy" id="1817758"/>
    <lineage>
        <taxon>Bacteria</taxon>
        <taxon>Pseudomonadati</taxon>
        <taxon>Pseudomonadota</taxon>
        <taxon>Candidatus Muproteobacteria</taxon>
    </lineage>
</organism>